<feature type="domain" description="Rolling Circle replication initiation protein N-terminal" evidence="2">
    <location>
        <begin position="27"/>
        <end position="108"/>
    </location>
</feature>
<dbReference type="RefSeq" id="WP_109289960.1">
    <property type="nucleotide sequence ID" value="NZ_QEMY02000001.1"/>
</dbReference>
<dbReference type="Pfam" id="PF02486">
    <property type="entry name" value="Rep_trans"/>
    <property type="match status" value="1"/>
</dbReference>
<name>A0A426FYU8_9STRE</name>
<dbReference type="GO" id="GO:0003743">
    <property type="term" value="F:translation initiation factor activity"/>
    <property type="evidence" value="ECO:0007669"/>
    <property type="project" value="UniProtKB-KW"/>
</dbReference>
<dbReference type="AlphaFoldDB" id="A0A426FYU8"/>
<dbReference type="EMBL" id="QEMY02000001">
    <property type="protein sequence ID" value="RRN47877.1"/>
    <property type="molecule type" value="Genomic_DNA"/>
</dbReference>
<proteinExistence type="predicted"/>
<keyword evidence="4" id="KW-1185">Reference proteome</keyword>
<keyword evidence="3" id="KW-0648">Protein biosynthesis</keyword>
<evidence type="ECO:0000259" key="1">
    <source>
        <dbReference type="Pfam" id="PF02486"/>
    </source>
</evidence>
<sequence>MKRSNTVTIDWFANTVKPVDDADYIRSCKYVIEELLKLNFNDFVLELYGTNRYNHHFAYADIKVYFSLNDDNSMNYGMGIFTEMRGQGCRQYEQFMNGSVNNWSALISRYLNDCAHFTRLDVANDIYDGSLSVQKIYEYCKQGLCISYSKKYEYHETGRLEDGEIVGETINIGKKGSNSQQWGVYNKLMEQGEKASDIGINSWVRSELRLFGDKAVLFAQNMASKKPLKDLFFSVLASHYRFVLSDKYSIDTKKSRRETVSWWNEYIQTKERTKLKTIREETTLLKSKEFLETQVARTLTKVYKAYESSQGVESANAYIKYLLAIGLEKMNDKDYTEVKEFSIEQNNNFSWGK</sequence>
<evidence type="ECO:0000313" key="3">
    <source>
        <dbReference type="EMBL" id="RRN47877.1"/>
    </source>
</evidence>
<gene>
    <name evidence="3" type="ORF">DB729_006290</name>
</gene>
<keyword evidence="3" id="KW-0396">Initiation factor</keyword>
<organism evidence="3 4">
    <name type="scientific">Streptococcus halitosis</name>
    <dbReference type="NCBI Taxonomy" id="2172545"/>
    <lineage>
        <taxon>Bacteria</taxon>
        <taxon>Bacillati</taxon>
        <taxon>Bacillota</taxon>
        <taxon>Bacilli</taxon>
        <taxon>Lactobacillales</taxon>
        <taxon>Streptococcaceae</taxon>
        <taxon>Streptococcus</taxon>
    </lineage>
</organism>
<dbReference type="Proteomes" id="UP000245553">
    <property type="component" value="Unassembled WGS sequence"/>
</dbReference>
<accession>A0A426FYU8</accession>
<dbReference type="InterPro" id="IPR040819">
    <property type="entry name" value="Rol_Rep_N"/>
</dbReference>
<evidence type="ECO:0000313" key="4">
    <source>
        <dbReference type="Proteomes" id="UP000245553"/>
    </source>
</evidence>
<evidence type="ECO:0000259" key="2">
    <source>
        <dbReference type="Pfam" id="PF18106"/>
    </source>
</evidence>
<dbReference type="InterPro" id="IPR003491">
    <property type="entry name" value="REP-like_C"/>
</dbReference>
<comment type="caution">
    <text evidence="3">The sequence shown here is derived from an EMBL/GenBank/DDBJ whole genome shotgun (WGS) entry which is preliminary data.</text>
</comment>
<feature type="domain" description="Replication initiation protein-like C-terminal" evidence="1">
    <location>
        <begin position="116"/>
        <end position="308"/>
    </location>
</feature>
<protein>
    <submittedName>
        <fullName evidence="3">Replication initiation factor domain-containing protein</fullName>
    </submittedName>
</protein>
<reference evidence="3" key="1">
    <citation type="submission" date="2018-11" db="EMBL/GenBank/DDBJ databases">
        <title>Streptococcus halitosis sp. nov. isolated from oral cavity of patient with halitosis.</title>
        <authorList>
            <person name="Tetz V."/>
            <person name="Tetz G."/>
        </authorList>
    </citation>
    <scope>NUCLEOTIDE SEQUENCE [LARGE SCALE GENOMIC DNA]</scope>
    <source>
        <strain evidence="3">VT-4</strain>
    </source>
</reference>
<dbReference type="Pfam" id="PF18106">
    <property type="entry name" value="Rol_Rep_N"/>
    <property type="match status" value="1"/>
</dbReference>